<reference evidence="2" key="1">
    <citation type="journal article" date="2017" name="Nature">
        <title>The sunflower genome provides insights into oil metabolism, flowering and Asterid evolution.</title>
        <authorList>
            <person name="Badouin H."/>
            <person name="Gouzy J."/>
            <person name="Grassa C.J."/>
            <person name="Murat F."/>
            <person name="Staton S.E."/>
            <person name="Cottret L."/>
            <person name="Lelandais-Briere C."/>
            <person name="Owens G.L."/>
            <person name="Carrere S."/>
            <person name="Mayjonade B."/>
            <person name="Legrand L."/>
            <person name="Gill N."/>
            <person name="Kane N.C."/>
            <person name="Bowers J.E."/>
            <person name="Hubner S."/>
            <person name="Bellec A."/>
            <person name="Berard A."/>
            <person name="Berges H."/>
            <person name="Blanchet N."/>
            <person name="Boniface M.C."/>
            <person name="Brunel D."/>
            <person name="Catrice O."/>
            <person name="Chaidir N."/>
            <person name="Claudel C."/>
            <person name="Donnadieu C."/>
            <person name="Faraut T."/>
            <person name="Fievet G."/>
            <person name="Helmstetter N."/>
            <person name="King M."/>
            <person name="Knapp S.J."/>
            <person name="Lai Z."/>
            <person name="Le Paslier M.C."/>
            <person name="Lippi Y."/>
            <person name="Lorenzon L."/>
            <person name="Mandel J.R."/>
            <person name="Marage G."/>
            <person name="Marchand G."/>
            <person name="Marquand E."/>
            <person name="Bret-Mestries E."/>
            <person name="Morien E."/>
            <person name="Nambeesan S."/>
            <person name="Nguyen T."/>
            <person name="Pegot-Espagnet P."/>
            <person name="Pouilly N."/>
            <person name="Raftis F."/>
            <person name="Sallet E."/>
            <person name="Schiex T."/>
            <person name="Thomas J."/>
            <person name="Vandecasteele C."/>
            <person name="Vares D."/>
            <person name="Vear F."/>
            <person name="Vautrin S."/>
            <person name="Crespi M."/>
            <person name="Mangin B."/>
            <person name="Burke J.M."/>
            <person name="Salse J."/>
            <person name="Munos S."/>
            <person name="Vincourt P."/>
            <person name="Rieseberg L.H."/>
            <person name="Langlade N.B."/>
        </authorList>
    </citation>
    <scope>NUCLEOTIDE SEQUENCE</scope>
    <source>
        <tissue evidence="2">Leaves</tissue>
    </source>
</reference>
<dbReference type="InterPro" id="IPR039325">
    <property type="entry name" value="NDX"/>
</dbReference>
<keyword evidence="2" id="KW-0238">DNA-binding</keyword>
<evidence type="ECO:0000313" key="3">
    <source>
        <dbReference type="Proteomes" id="UP000215914"/>
    </source>
</evidence>
<dbReference type="InterPro" id="IPR057287">
    <property type="entry name" value="Ndx_N"/>
</dbReference>
<keyword evidence="2" id="KW-0371">Homeobox</keyword>
<dbReference type="PANTHER" id="PTHR35743:SF1">
    <property type="entry name" value="NODULIN HOMEOBOX"/>
    <property type="match status" value="1"/>
</dbReference>
<keyword evidence="3" id="KW-1185">Reference proteome</keyword>
<dbReference type="GO" id="GO:0003697">
    <property type="term" value="F:single-stranded DNA binding"/>
    <property type="evidence" value="ECO:0007669"/>
    <property type="project" value="InterPro"/>
</dbReference>
<accession>A0A9K3JTM0</accession>
<dbReference type="GO" id="GO:0009908">
    <property type="term" value="P:flower development"/>
    <property type="evidence" value="ECO:0007669"/>
    <property type="project" value="InterPro"/>
</dbReference>
<evidence type="ECO:0000313" key="2">
    <source>
        <dbReference type="EMBL" id="KAF5820450.1"/>
    </source>
</evidence>
<evidence type="ECO:0000259" key="1">
    <source>
        <dbReference type="Pfam" id="PF25246"/>
    </source>
</evidence>
<dbReference type="PANTHER" id="PTHR35743">
    <property type="entry name" value="NODULIN HOMEOBOX"/>
    <property type="match status" value="1"/>
</dbReference>
<sequence length="277" mass="31353">MVLYSALLSNSMYLLKALISSEWKDIADVLLAHPEVIQSVGDFAIAAVTAIRVSINHLRAKPTTQRVNSRMQPNDEVYCLFHLCESSVQFIQSLCMQMLFRERLVENKELCEGGAVFSLVQNTLRLSQHDDTTLASVVDRLKAKVLSIMLLLCQAESSSFVNMASRTPQSKGFAHSAVLKVIEVLDMMCNGDFKSQTRGLLHLNAMQVAEIFSGASRFKTFVVCNLVRFYKYVHLFVGLQRNVQRTIHEPFNKKFVCVRSFNKLINERIPTKICLVK</sequence>
<dbReference type="Pfam" id="PF25246">
    <property type="entry name" value="Nodulin_N"/>
    <property type="match status" value="1"/>
</dbReference>
<protein>
    <submittedName>
        <fullName evidence="2">Nodulin homeobox protein</fullName>
    </submittedName>
</protein>
<organism evidence="2 3">
    <name type="scientific">Helianthus annuus</name>
    <name type="common">Common sunflower</name>
    <dbReference type="NCBI Taxonomy" id="4232"/>
    <lineage>
        <taxon>Eukaryota</taxon>
        <taxon>Viridiplantae</taxon>
        <taxon>Streptophyta</taxon>
        <taxon>Embryophyta</taxon>
        <taxon>Tracheophyta</taxon>
        <taxon>Spermatophyta</taxon>
        <taxon>Magnoliopsida</taxon>
        <taxon>eudicotyledons</taxon>
        <taxon>Gunneridae</taxon>
        <taxon>Pentapetalae</taxon>
        <taxon>asterids</taxon>
        <taxon>campanulids</taxon>
        <taxon>Asterales</taxon>
        <taxon>Asteraceae</taxon>
        <taxon>Asteroideae</taxon>
        <taxon>Heliantheae alliance</taxon>
        <taxon>Heliantheae</taxon>
        <taxon>Helianthus</taxon>
    </lineage>
</organism>
<reference evidence="2" key="2">
    <citation type="submission" date="2020-06" db="EMBL/GenBank/DDBJ databases">
        <title>Helianthus annuus Genome sequencing and assembly Release 2.</title>
        <authorList>
            <person name="Gouzy J."/>
            <person name="Langlade N."/>
            <person name="Munos S."/>
        </authorList>
    </citation>
    <scope>NUCLEOTIDE SEQUENCE</scope>
    <source>
        <tissue evidence="2">Leaves</tissue>
    </source>
</reference>
<dbReference type="AlphaFoldDB" id="A0A9K3JTM0"/>
<dbReference type="Gramene" id="mRNA:HanXRQr2_Chr01g0002421">
    <property type="protein sequence ID" value="mRNA:HanXRQr2_Chr01g0002421"/>
    <property type="gene ID" value="HanXRQr2_Chr01g0002421"/>
</dbReference>
<name>A0A9K3JTM0_HELAN</name>
<proteinExistence type="predicted"/>
<feature type="domain" description="Nodulin homeobox N-terminal" evidence="1">
    <location>
        <begin position="2"/>
        <end position="228"/>
    </location>
</feature>
<gene>
    <name evidence="2" type="ORF">HanXRQr2_Chr01g0002421</name>
</gene>
<dbReference type="EMBL" id="MNCJ02000316">
    <property type="protein sequence ID" value="KAF5820450.1"/>
    <property type="molecule type" value="Genomic_DNA"/>
</dbReference>
<comment type="caution">
    <text evidence="2">The sequence shown here is derived from an EMBL/GenBank/DDBJ whole genome shotgun (WGS) entry which is preliminary data.</text>
</comment>
<dbReference type="Proteomes" id="UP000215914">
    <property type="component" value="Unassembled WGS sequence"/>
</dbReference>